<sequence>MGGSYYSFPFLILSTRKDHKNLQRYPDVPTTSWTISLRSTDSFQGLTLKSERLRKLRPKEALATIEKIAQYEDKGWKDLVKPNEGSLDHEYSDIEQLLEIMEHKVDTLMKDAISIIGRS</sequence>
<proteinExistence type="predicted"/>
<gene>
    <name evidence="1" type="ORF">Tci_438930</name>
</gene>
<evidence type="ECO:0000313" key="1">
    <source>
        <dbReference type="EMBL" id="GEY66956.1"/>
    </source>
</evidence>
<dbReference type="AlphaFoldDB" id="A0A699HYJ0"/>
<name>A0A699HYJ0_TANCI</name>
<protein>
    <submittedName>
        <fullName evidence="1">Uncharacterized protein</fullName>
    </submittedName>
</protein>
<organism evidence="1">
    <name type="scientific">Tanacetum cinerariifolium</name>
    <name type="common">Dalmatian daisy</name>
    <name type="synonym">Chrysanthemum cinerariifolium</name>
    <dbReference type="NCBI Taxonomy" id="118510"/>
    <lineage>
        <taxon>Eukaryota</taxon>
        <taxon>Viridiplantae</taxon>
        <taxon>Streptophyta</taxon>
        <taxon>Embryophyta</taxon>
        <taxon>Tracheophyta</taxon>
        <taxon>Spermatophyta</taxon>
        <taxon>Magnoliopsida</taxon>
        <taxon>eudicotyledons</taxon>
        <taxon>Gunneridae</taxon>
        <taxon>Pentapetalae</taxon>
        <taxon>asterids</taxon>
        <taxon>campanulids</taxon>
        <taxon>Asterales</taxon>
        <taxon>Asteraceae</taxon>
        <taxon>Asteroideae</taxon>
        <taxon>Anthemideae</taxon>
        <taxon>Anthemidinae</taxon>
        <taxon>Tanacetum</taxon>
    </lineage>
</organism>
<accession>A0A699HYJ0</accession>
<dbReference type="EMBL" id="BKCJ010198650">
    <property type="protein sequence ID" value="GEY66956.1"/>
    <property type="molecule type" value="Genomic_DNA"/>
</dbReference>
<comment type="caution">
    <text evidence="1">The sequence shown here is derived from an EMBL/GenBank/DDBJ whole genome shotgun (WGS) entry which is preliminary data.</text>
</comment>
<reference evidence="1" key="1">
    <citation type="journal article" date="2019" name="Sci. Rep.">
        <title>Draft genome of Tanacetum cinerariifolium, the natural source of mosquito coil.</title>
        <authorList>
            <person name="Yamashiro T."/>
            <person name="Shiraishi A."/>
            <person name="Satake H."/>
            <person name="Nakayama K."/>
        </authorList>
    </citation>
    <scope>NUCLEOTIDE SEQUENCE</scope>
</reference>